<dbReference type="OMA" id="PDIYRSY"/>
<keyword evidence="5" id="KW-0653">Protein transport</keyword>
<evidence type="ECO:0000256" key="2">
    <source>
        <dbReference type="ARBA" id="ARBA00010050"/>
    </source>
</evidence>
<accession>A0A9Q0LI49</accession>
<keyword evidence="4" id="KW-0931">ER-Golgi transport</keyword>
<dbReference type="InterPro" id="IPR000744">
    <property type="entry name" value="NSF_attach"/>
</dbReference>
<evidence type="ECO:0000256" key="6">
    <source>
        <dbReference type="ARBA" id="ARBA00023136"/>
    </source>
</evidence>
<name>A0A9Q0LI49_ANAIG</name>
<dbReference type="Gene3D" id="1.25.40.10">
    <property type="entry name" value="Tetratricopeptide repeat domain"/>
    <property type="match status" value="1"/>
</dbReference>
<comment type="subcellular location">
    <subcellularLocation>
        <location evidence="1">Membrane</location>
        <topology evidence="1">Peripheral membrane protein</topology>
    </subcellularLocation>
</comment>
<dbReference type="EMBL" id="JAPDFW010000079">
    <property type="protein sequence ID" value="KAJ5072880.1"/>
    <property type="molecule type" value="Genomic_DNA"/>
</dbReference>
<evidence type="ECO:0000313" key="11">
    <source>
        <dbReference type="Proteomes" id="UP001149090"/>
    </source>
</evidence>
<dbReference type="Pfam" id="PF14938">
    <property type="entry name" value="SNAP"/>
    <property type="match status" value="1"/>
</dbReference>
<evidence type="ECO:0000256" key="7">
    <source>
        <dbReference type="ARBA" id="ARBA00040047"/>
    </source>
</evidence>
<evidence type="ECO:0000256" key="4">
    <source>
        <dbReference type="ARBA" id="ARBA00022892"/>
    </source>
</evidence>
<protein>
    <recommendedName>
        <fullName evidence="7">Gamma-soluble NSF attachment protein</fullName>
    </recommendedName>
    <alternativeName>
        <fullName evidence="8">N-ethylmaleimide-sensitive factor attachment protein gamma</fullName>
    </alternativeName>
</protein>
<dbReference type="PANTHER" id="PTHR13768">
    <property type="entry name" value="SOLUBLE NSF ATTACHMENT PROTEIN SNAP"/>
    <property type="match status" value="1"/>
</dbReference>
<feature type="compositionally biased region" description="Basic and acidic residues" evidence="9">
    <location>
        <begin position="310"/>
        <end position="323"/>
    </location>
</feature>
<dbReference type="PANTHER" id="PTHR13768:SF2">
    <property type="entry name" value="GAMMA-SOLUBLE NSF ATTACHMENT PROTEIN"/>
    <property type="match status" value="1"/>
</dbReference>
<keyword evidence="11" id="KW-1185">Reference proteome</keyword>
<dbReference type="GO" id="GO:0006886">
    <property type="term" value="P:intracellular protein transport"/>
    <property type="evidence" value="ECO:0007669"/>
    <property type="project" value="InterPro"/>
</dbReference>
<feature type="region of interest" description="Disordered" evidence="9">
    <location>
        <begin position="310"/>
        <end position="390"/>
    </location>
</feature>
<reference evidence="10" key="1">
    <citation type="submission" date="2022-10" db="EMBL/GenBank/DDBJ databases">
        <title>Novel sulphate-reducing endosymbionts in the free-living metamonad Anaeramoeba.</title>
        <authorList>
            <person name="Jerlstrom-Hultqvist J."/>
            <person name="Cepicka I."/>
            <person name="Gallot-Lavallee L."/>
            <person name="Salas-Leiva D."/>
            <person name="Curtis B.A."/>
            <person name="Zahonova K."/>
            <person name="Pipaliya S."/>
            <person name="Dacks J."/>
            <person name="Roger A.J."/>
        </authorList>
    </citation>
    <scope>NUCLEOTIDE SEQUENCE</scope>
    <source>
        <strain evidence="10">BMAN</strain>
    </source>
</reference>
<comment type="similarity">
    <text evidence="2">Belongs to the SNAP family.</text>
</comment>
<proteinExistence type="inferred from homology"/>
<feature type="compositionally biased region" description="Low complexity" evidence="9">
    <location>
        <begin position="347"/>
        <end position="371"/>
    </location>
</feature>
<evidence type="ECO:0000256" key="9">
    <source>
        <dbReference type="SAM" id="MobiDB-lite"/>
    </source>
</evidence>
<dbReference type="GO" id="GO:0019905">
    <property type="term" value="F:syntaxin binding"/>
    <property type="evidence" value="ECO:0007669"/>
    <property type="project" value="TreeGrafter"/>
</dbReference>
<gene>
    <name evidence="10" type="ORF">M0811_09326</name>
</gene>
<sequence length="390" mass="44740">MSKDKRLLEANKHMKQGIKLTTKGTFRWKLDYEGACSHFIQAARGFRNLFLFEQAVEAFQKAAEAYYKSDTPFAAGQALEDAGGILEKDLKQPTEAAKLFEQASNYFREAGKIEPAAKVVSRAAKLLEEIDFQKSAQLYLKSMEFFESEDKEHFGTDTFRRALLVMLKNECYEDALKVLDINMRMFEKLNQRNSLFKSYLSYIVILLYKNDYIAADEKQQKFLAAPGYVHSNEARTANQLLDAFENSDQGALDKVLKDQTFLYLEQPVARLSKKLRIPADGVVKREDQNIQLDAQEIGVDSLQQFERKGLFDSSSDDEKKDNDNQEQNEEIDALKSELFAKPKSTSQENNSNNNNNNNQQINSNQNNNIQEDLFEVDQKGDEFEDENDLL</sequence>
<dbReference type="OrthoDB" id="9984275at2759"/>
<dbReference type="GO" id="GO:0016192">
    <property type="term" value="P:vesicle-mediated transport"/>
    <property type="evidence" value="ECO:0007669"/>
    <property type="project" value="UniProtKB-KW"/>
</dbReference>
<dbReference type="AlphaFoldDB" id="A0A9Q0LI49"/>
<comment type="caution">
    <text evidence="10">The sequence shown here is derived from an EMBL/GenBank/DDBJ whole genome shotgun (WGS) entry which is preliminary data.</text>
</comment>
<dbReference type="InterPro" id="IPR011990">
    <property type="entry name" value="TPR-like_helical_dom_sf"/>
</dbReference>
<evidence type="ECO:0000256" key="1">
    <source>
        <dbReference type="ARBA" id="ARBA00004170"/>
    </source>
</evidence>
<dbReference type="Proteomes" id="UP001149090">
    <property type="component" value="Unassembled WGS sequence"/>
</dbReference>
<keyword evidence="3" id="KW-0813">Transport</keyword>
<dbReference type="GO" id="GO:0031201">
    <property type="term" value="C:SNARE complex"/>
    <property type="evidence" value="ECO:0007669"/>
    <property type="project" value="TreeGrafter"/>
</dbReference>
<evidence type="ECO:0000256" key="5">
    <source>
        <dbReference type="ARBA" id="ARBA00022927"/>
    </source>
</evidence>
<dbReference type="GO" id="GO:0005774">
    <property type="term" value="C:vacuolar membrane"/>
    <property type="evidence" value="ECO:0007669"/>
    <property type="project" value="TreeGrafter"/>
</dbReference>
<evidence type="ECO:0000256" key="3">
    <source>
        <dbReference type="ARBA" id="ARBA00022448"/>
    </source>
</evidence>
<evidence type="ECO:0000256" key="8">
    <source>
        <dbReference type="ARBA" id="ARBA00042485"/>
    </source>
</evidence>
<keyword evidence="6" id="KW-0472">Membrane</keyword>
<organism evidence="10 11">
    <name type="scientific">Anaeramoeba ignava</name>
    <name type="common">Anaerobic marine amoeba</name>
    <dbReference type="NCBI Taxonomy" id="1746090"/>
    <lineage>
        <taxon>Eukaryota</taxon>
        <taxon>Metamonada</taxon>
        <taxon>Anaeramoebidae</taxon>
        <taxon>Anaeramoeba</taxon>
    </lineage>
</organism>
<evidence type="ECO:0000313" key="10">
    <source>
        <dbReference type="EMBL" id="KAJ5072880.1"/>
    </source>
</evidence>
<dbReference type="SUPFAM" id="SSF48452">
    <property type="entry name" value="TPR-like"/>
    <property type="match status" value="1"/>
</dbReference>
<dbReference type="GO" id="GO:0005483">
    <property type="term" value="F:soluble NSF attachment protein activity"/>
    <property type="evidence" value="ECO:0007669"/>
    <property type="project" value="TreeGrafter"/>
</dbReference>